<evidence type="ECO:0000256" key="3">
    <source>
        <dbReference type="ARBA" id="ARBA00022630"/>
    </source>
</evidence>
<dbReference type="PANTHER" id="PTHR15944">
    <property type="entry name" value="FARNESYLCYSTEINE LYASE"/>
    <property type="match status" value="1"/>
</dbReference>
<keyword evidence="7" id="KW-0325">Glycoprotein</keyword>
<evidence type="ECO:0000256" key="7">
    <source>
        <dbReference type="ARBA" id="ARBA00023180"/>
    </source>
</evidence>
<dbReference type="OrthoDB" id="437369at2759"/>
<evidence type="ECO:0000313" key="11">
    <source>
        <dbReference type="EMBL" id="PAA60564.1"/>
    </source>
</evidence>
<accession>A0A267EHW8</accession>
<reference evidence="11 12" key="1">
    <citation type="submission" date="2017-06" db="EMBL/GenBank/DDBJ databases">
        <title>A platform for efficient transgenesis in Macrostomum lignano, a flatworm model organism for stem cell research.</title>
        <authorList>
            <person name="Berezikov E."/>
        </authorList>
    </citation>
    <scope>NUCLEOTIDE SEQUENCE [LARGE SCALE GENOMIC DNA]</scope>
    <source>
        <strain evidence="11">DV1</strain>
        <tissue evidence="11">Whole organism</tissue>
    </source>
</reference>
<evidence type="ECO:0000256" key="8">
    <source>
        <dbReference type="SAM" id="MobiDB-lite"/>
    </source>
</evidence>
<dbReference type="InterPro" id="IPR017046">
    <property type="entry name" value="Prenylcysteine_Oxase1"/>
</dbReference>
<dbReference type="PANTHER" id="PTHR15944:SF0">
    <property type="entry name" value="PRENYLCYSTEINE LYASE DOMAIN-CONTAINING PROTEIN"/>
    <property type="match status" value="1"/>
</dbReference>
<gene>
    <name evidence="11" type="ORF">BOX15_Mlig018886g1</name>
</gene>
<evidence type="ECO:0000256" key="1">
    <source>
        <dbReference type="ARBA" id="ARBA00001974"/>
    </source>
</evidence>
<dbReference type="InterPro" id="IPR036188">
    <property type="entry name" value="FAD/NAD-bd_sf"/>
</dbReference>
<protein>
    <recommendedName>
        <fullName evidence="10">Prenylcysteine lyase domain-containing protein</fullName>
    </recommendedName>
</protein>
<feature type="region of interest" description="Disordered" evidence="8">
    <location>
        <begin position="517"/>
        <end position="540"/>
    </location>
</feature>
<dbReference type="SUPFAM" id="SSF51905">
    <property type="entry name" value="FAD/NAD(P)-binding domain"/>
    <property type="match status" value="1"/>
</dbReference>
<keyword evidence="4 9" id="KW-0732">Signal</keyword>
<keyword evidence="6" id="KW-0560">Oxidoreductase</keyword>
<evidence type="ECO:0000256" key="4">
    <source>
        <dbReference type="ARBA" id="ARBA00022729"/>
    </source>
</evidence>
<dbReference type="InterPro" id="IPR010795">
    <property type="entry name" value="Prenylcys_lyase"/>
</dbReference>
<comment type="caution">
    <text evidence="11">The sequence shown here is derived from an EMBL/GenBank/DDBJ whole genome shotgun (WGS) entry which is preliminary data.</text>
</comment>
<sequence>PSAHCTEMLCLSARHWALRLPHQLTLTSCLLLPSLALLSSGTSASVQAAQSEDKSRDLKRPGPRIAIIGSGVAAASAAYFLRDKFGSNCRMDIVTDESSATLVGGRLGVANFDGRKFESGGSIIHDKNLYMRHFADVLGLSRLYHGEETRLAVFNGRDTVLDTSDWYLVKMVQLLHRYGLAAFVQLRKFVSGMMEDFGRVYARQNAGQAYTNVLGLLSAMSDSFPAMATETIEKLLESSGFSSEFINELVAGAMRNNYGQNVSIHGFVGAVSLAGAEGGLWSVRGGNRLIVANLLSRLAQSQQADEAESGKVRLLLNSRVTQIAKDREGWTVTSTDASRSTVVEQYDQVILTVPPSQHFNIEIKDVKVPRVDYQTTVATFVKGRLNHDWLGLRSRQSEYSVLTGTPASPLDFNSIGYQHDVDKNPSDNVYKVFSQRVLTAEQVNQLFTNVESTHSVSWLAYPLYRRGLSINASFVLADGLYHTSPIELAASAMEMSAIAGRNAALLAFNDWTGKAAELTDPSGGGQPKPADQVLVQRDEL</sequence>
<dbReference type="GO" id="GO:0001735">
    <property type="term" value="F:prenylcysteine oxidase activity"/>
    <property type="evidence" value="ECO:0007669"/>
    <property type="project" value="InterPro"/>
</dbReference>
<dbReference type="GO" id="GO:0030328">
    <property type="term" value="P:prenylcysteine catabolic process"/>
    <property type="evidence" value="ECO:0007669"/>
    <property type="project" value="InterPro"/>
</dbReference>
<keyword evidence="3" id="KW-0285">Flavoprotein</keyword>
<evidence type="ECO:0000256" key="6">
    <source>
        <dbReference type="ARBA" id="ARBA00023002"/>
    </source>
</evidence>
<comment type="similarity">
    <text evidence="2">Belongs to the prenylcysteine oxidase family.</text>
</comment>
<name>A0A267EHW8_9PLAT</name>
<dbReference type="Gene3D" id="3.50.50.60">
    <property type="entry name" value="FAD/NAD(P)-binding domain"/>
    <property type="match status" value="1"/>
</dbReference>
<dbReference type="EMBL" id="NIVC01002137">
    <property type="protein sequence ID" value="PAA60564.1"/>
    <property type="molecule type" value="Genomic_DNA"/>
</dbReference>
<dbReference type="STRING" id="282301.A0A267EHW8"/>
<evidence type="ECO:0000256" key="5">
    <source>
        <dbReference type="ARBA" id="ARBA00022827"/>
    </source>
</evidence>
<evidence type="ECO:0000256" key="9">
    <source>
        <dbReference type="SAM" id="SignalP"/>
    </source>
</evidence>
<keyword evidence="12" id="KW-1185">Reference proteome</keyword>
<proteinExistence type="inferred from homology"/>
<evidence type="ECO:0000259" key="10">
    <source>
        <dbReference type="Pfam" id="PF07156"/>
    </source>
</evidence>
<comment type="cofactor">
    <cofactor evidence="1">
        <name>FAD</name>
        <dbReference type="ChEBI" id="CHEBI:57692"/>
    </cofactor>
</comment>
<feature type="signal peptide" evidence="9">
    <location>
        <begin position="1"/>
        <end position="36"/>
    </location>
</feature>
<feature type="non-terminal residue" evidence="11">
    <location>
        <position position="1"/>
    </location>
</feature>
<evidence type="ECO:0000313" key="12">
    <source>
        <dbReference type="Proteomes" id="UP000215902"/>
    </source>
</evidence>
<feature type="chain" id="PRO_5013057406" description="Prenylcysteine lyase domain-containing protein" evidence="9">
    <location>
        <begin position="37"/>
        <end position="540"/>
    </location>
</feature>
<dbReference type="AlphaFoldDB" id="A0A267EHW8"/>
<dbReference type="Proteomes" id="UP000215902">
    <property type="component" value="Unassembled WGS sequence"/>
</dbReference>
<keyword evidence="5" id="KW-0274">FAD</keyword>
<feature type="domain" description="Prenylcysteine lyase" evidence="10">
    <location>
        <begin position="162"/>
        <end position="517"/>
    </location>
</feature>
<dbReference type="Pfam" id="PF07156">
    <property type="entry name" value="Prenylcys_lyase"/>
    <property type="match status" value="1"/>
</dbReference>
<organism evidence="11 12">
    <name type="scientific">Macrostomum lignano</name>
    <dbReference type="NCBI Taxonomy" id="282301"/>
    <lineage>
        <taxon>Eukaryota</taxon>
        <taxon>Metazoa</taxon>
        <taxon>Spiralia</taxon>
        <taxon>Lophotrochozoa</taxon>
        <taxon>Platyhelminthes</taxon>
        <taxon>Rhabditophora</taxon>
        <taxon>Macrostomorpha</taxon>
        <taxon>Macrostomida</taxon>
        <taxon>Macrostomidae</taxon>
        <taxon>Macrostomum</taxon>
    </lineage>
</organism>
<evidence type="ECO:0000256" key="2">
    <source>
        <dbReference type="ARBA" id="ARBA00009967"/>
    </source>
</evidence>
<dbReference type="GO" id="GO:0030327">
    <property type="term" value="P:prenylated protein catabolic process"/>
    <property type="evidence" value="ECO:0007669"/>
    <property type="project" value="TreeGrafter"/>
</dbReference>